<accession>A0A560FBS2</accession>
<keyword evidence="2" id="KW-1003">Cell membrane</keyword>
<dbReference type="InterPro" id="IPR036259">
    <property type="entry name" value="MFS_trans_sf"/>
</dbReference>
<dbReference type="RefSeq" id="WP_145750722.1">
    <property type="nucleotide sequence ID" value="NZ_VITN01000008.1"/>
</dbReference>
<reference evidence="7 8" key="1">
    <citation type="submission" date="2019-06" db="EMBL/GenBank/DDBJ databases">
        <title>Genomic Encyclopedia of Type Strains, Phase IV (KMG-V): Genome sequencing to study the core and pangenomes of soil and plant-associated prokaryotes.</title>
        <authorList>
            <person name="Whitman W."/>
        </authorList>
    </citation>
    <scope>NUCLEOTIDE SEQUENCE [LARGE SCALE GENOMIC DNA]</scope>
    <source>
        <strain evidence="7 8">BR 11880</strain>
    </source>
</reference>
<feature type="transmembrane region" description="Helical" evidence="6">
    <location>
        <begin position="320"/>
        <end position="341"/>
    </location>
</feature>
<protein>
    <submittedName>
        <fullName evidence="7">Putative MFS family arabinose efflux permease</fullName>
    </submittedName>
</protein>
<dbReference type="Pfam" id="PF07690">
    <property type="entry name" value="MFS_1"/>
    <property type="match status" value="1"/>
</dbReference>
<feature type="transmembrane region" description="Helical" evidence="6">
    <location>
        <begin position="291"/>
        <end position="308"/>
    </location>
</feature>
<organism evidence="7 8">
    <name type="scientific">Nitrospirillum amazonense</name>
    <dbReference type="NCBI Taxonomy" id="28077"/>
    <lineage>
        <taxon>Bacteria</taxon>
        <taxon>Pseudomonadati</taxon>
        <taxon>Pseudomonadota</taxon>
        <taxon>Alphaproteobacteria</taxon>
        <taxon>Rhodospirillales</taxon>
        <taxon>Azospirillaceae</taxon>
        <taxon>Nitrospirillum</taxon>
    </lineage>
</organism>
<feature type="transmembrane region" description="Helical" evidence="6">
    <location>
        <begin position="111"/>
        <end position="137"/>
    </location>
</feature>
<evidence type="ECO:0000313" key="8">
    <source>
        <dbReference type="Proteomes" id="UP000319859"/>
    </source>
</evidence>
<proteinExistence type="predicted"/>
<feature type="transmembrane region" description="Helical" evidence="6">
    <location>
        <begin position="57"/>
        <end position="77"/>
    </location>
</feature>
<gene>
    <name evidence="7" type="ORF">FBZ89_108114</name>
</gene>
<feature type="transmembrane region" description="Helical" evidence="6">
    <location>
        <begin position="381"/>
        <end position="404"/>
    </location>
</feature>
<dbReference type="CDD" id="cd06173">
    <property type="entry name" value="MFS_MefA_like"/>
    <property type="match status" value="1"/>
</dbReference>
<evidence type="ECO:0000256" key="2">
    <source>
        <dbReference type="ARBA" id="ARBA00022475"/>
    </source>
</evidence>
<feature type="transmembrane region" description="Helical" evidence="6">
    <location>
        <begin position="410"/>
        <end position="428"/>
    </location>
</feature>
<name>A0A560FBS2_9PROT</name>
<comment type="caution">
    <text evidence="7">The sequence shown here is derived from an EMBL/GenBank/DDBJ whole genome shotgun (WGS) entry which is preliminary data.</text>
</comment>
<comment type="subcellular location">
    <subcellularLocation>
        <location evidence="1">Cell membrane</location>
        <topology evidence="1">Multi-pass membrane protein</topology>
    </subcellularLocation>
</comment>
<dbReference type="EMBL" id="VITN01000008">
    <property type="protein sequence ID" value="TWB19057.1"/>
    <property type="molecule type" value="Genomic_DNA"/>
</dbReference>
<evidence type="ECO:0000313" key="7">
    <source>
        <dbReference type="EMBL" id="TWB19057.1"/>
    </source>
</evidence>
<sequence>MSATTKPKRPPNPLMRNRNFLWLLGGGVISMLGDQFSLLAMPWLVLAVTNDTLAMGLVLGLISLPRAVFLLVGGALVDRYPARSVLLLTKYVNAVLLGGLGAGVLTGTLTIPVLCVVAFGIGLASAFSIPAGTTILPRVVPGDQLQAANGMMMGLRQATLLLGPLMAGGLIAMVGGSGKAAAGAQAPGAPSDLAGLGAAFLVDCATFVISALTLYQVRMLTLPGDGPARKGESLGAVFRSIGDGIRHFWRDPELRALCLYFSATTFFIGGPLQAVLPVFARDRLADGADGFGLMMGLHGVGTLVGMTVSGARPNFRLRTLGATILLIDSLVALVFMPMGLAQHTWQAALLMAIAGSLAGFIQIGVFTWIQRRIPPAMLGRGMSLFMFIVMSLAPLSSALCGWLMRYVPPQVMFLGSGLALWGIVALGLTSKSLRAIAMPARTPPAAAPAETPIENPAAV</sequence>
<keyword evidence="3 6" id="KW-0812">Transmembrane</keyword>
<keyword evidence="5 6" id="KW-0472">Membrane</keyword>
<dbReference type="Proteomes" id="UP000319859">
    <property type="component" value="Unassembled WGS sequence"/>
</dbReference>
<keyword evidence="4 6" id="KW-1133">Transmembrane helix</keyword>
<dbReference type="InterPro" id="IPR011701">
    <property type="entry name" value="MFS"/>
</dbReference>
<feature type="transmembrane region" description="Helical" evidence="6">
    <location>
        <begin position="158"/>
        <end position="176"/>
    </location>
</feature>
<evidence type="ECO:0000256" key="6">
    <source>
        <dbReference type="SAM" id="Phobius"/>
    </source>
</evidence>
<evidence type="ECO:0000256" key="1">
    <source>
        <dbReference type="ARBA" id="ARBA00004651"/>
    </source>
</evidence>
<dbReference type="Gene3D" id="1.20.1250.20">
    <property type="entry name" value="MFS general substrate transporter like domains"/>
    <property type="match status" value="1"/>
</dbReference>
<feature type="transmembrane region" description="Helical" evidence="6">
    <location>
        <begin position="347"/>
        <end position="369"/>
    </location>
</feature>
<dbReference type="PANTHER" id="PTHR23513">
    <property type="entry name" value="INTEGRAL MEMBRANE EFFLUX PROTEIN-RELATED"/>
    <property type="match status" value="1"/>
</dbReference>
<dbReference type="GO" id="GO:0005886">
    <property type="term" value="C:plasma membrane"/>
    <property type="evidence" value="ECO:0007669"/>
    <property type="project" value="UniProtKB-SubCell"/>
</dbReference>
<dbReference type="SUPFAM" id="SSF103473">
    <property type="entry name" value="MFS general substrate transporter"/>
    <property type="match status" value="1"/>
</dbReference>
<feature type="transmembrane region" description="Helical" evidence="6">
    <location>
        <begin position="196"/>
        <end position="215"/>
    </location>
</feature>
<feature type="transmembrane region" description="Helical" evidence="6">
    <location>
        <begin position="84"/>
        <end position="105"/>
    </location>
</feature>
<dbReference type="AlphaFoldDB" id="A0A560FBS2"/>
<evidence type="ECO:0000256" key="5">
    <source>
        <dbReference type="ARBA" id="ARBA00023136"/>
    </source>
</evidence>
<evidence type="ECO:0000256" key="4">
    <source>
        <dbReference type="ARBA" id="ARBA00022989"/>
    </source>
</evidence>
<dbReference type="PANTHER" id="PTHR23513:SF11">
    <property type="entry name" value="STAPHYLOFERRIN A TRANSPORTER"/>
    <property type="match status" value="1"/>
</dbReference>
<dbReference type="GO" id="GO:0022857">
    <property type="term" value="F:transmembrane transporter activity"/>
    <property type="evidence" value="ECO:0007669"/>
    <property type="project" value="InterPro"/>
</dbReference>
<feature type="transmembrane region" description="Helical" evidence="6">
    <location>
        <begin position="256"/>
        <end position="279"/>
    </location>
</feature>
<dbReference type="OrthoDB" id="69054at2"/>
<evidence type="ECO:0000256" key="3">
    <source>
        <dbReference type="ARBA" id="ARBA00022692"/>
    </source>
</evidence>